<evidence type="ECO:0000313" key="1">
    <source>
        <dbReference type="EMBL" id="MPY10701.1"/>
    </source>
</evidence>
<keyword evidence="2" id="KW-1185">Reference proteome</keyword>
<dbReference type="EMBL" id="VJXX01000002">
    <property type="protein sequence ID" value="MPY10701.1"/>
    <property type="molecule type" value="Genomic_DNA"/>
</dbReference>
<dbReference type="InterPro" id="IPR027417">
    <property type="entry name" value="P-loop_NTPase"/>
</dbReference>
<comment type="caution">
    <text evidence="1">The sequence shown here is derived from an EMBL/GenBank/DDBJ whole genome shotgun (WGS) entry which is preliminary data.</text>
</comment>
<protein>
    <submittedName>
        <fullName evidence="1">Adenylate kinase</fullName>
    </submittedName>
</protein>
<reference evidence="2" key="1">
    <citation type="submission" date="2019-07" db="EMBL/GenBank/DDBJ databases">
        <title>Arthrobacter KR32 sp. nov., isolated from mountain cheese made of cows milk.</title>
        <authorList>
            <person name="Flegler A."/>
        </authorList>
    </citation>
    <scope>NUCLEOTIDE SEQUENCE [LARGE SCALE GENOMIC DNA]</scope>
    <source>
        <strain evidence="2">KR32</strain>
    </source>
</reference>
<sequence length="189" mass="21511">MTPRPAQRVLFHGVTGSGKTSAAHAYALAVDVPEFSADDDLGWLPGWKGRPIEDQYRIATTIATQDQWVLDSAYSSWREIVLARTELIVFLDYPRWLSLGRLVRRTIRRIISKHPVCNGNTETLRRVLAKDSIIAWHFKTFTRKRDAIKTIRADPSMPPVLSFQRPRDLDAWIASGAYPPHADRPAHNQ</sequence>
<dbReference type="InterPro" id="IPR052922">
    <property type="entry name" value="Cytidylate_Kinase-2"/>
</dbReference>
<dbReference type="OrthoDB" id="3199600at2"/>
<proteinExistence type="predicted"/>
<gene>
    <name evidence="1" type="ORF">FNH21_08210</name>
</gene>
<name>A0A7X1NPR2_9MICC</name>
<keyword evidence="1" id="KW-0418">Kinase</keyword>
<accession>A0A7X1NPR2</accession>
<dbReference type="PANTHER" id="PTHR37816">
    <property type="entry name" value="YALI0E33011P"/>
    <property type="match status" value="1"/>
</dbReference>
<dbReference type="Proteomes" id="UP000326464">
    <property type="component" value="Unassembled WGS sequence"/>
</dbReference>
<organism evidence="1 2">
    <name type="scientific">Arthrobacter bussei</name>
    <dbReference type="NCBI Taxonomy" id="2594179"/>
    <lineage>
        <taxon>Bacteria</taxon>
        <taxon>Bacillati</taxon>
        <taxon>Actinomycetota</taxon>
        <taxon>Actinomycetes</taxon>
        <taxon>Micrococcales</taxon>
        <taxon>Micrococcaceae</taxon>
        <taxon>Arthrobacter</taxon>
    </lineage>
</organism>
<keyword evidence="1" id="KW-0808">Transferase</keyword>
<evidence type="ECO:0000313" key="2">
    <source>
        <dbReference type="Proteomes" id="UP000326464"/>
    </source>
</evidence>
<dbReference type="GO" id="GO:0016301">
    <property type="term" value="F:kinase activity"/>
    <property type="evidence" value="ECO:0007669"/>
    <property type="project" value="UniProtKB-KW"/>
</dbReference>
<dbReference type="PANTHER" id="PTHR37816:SF1">
    <property type="entry name" value="TOXIN"/>
    <property type="match status" value="1"/>
</dbReference>
<dbReference type="RefSeq" id="WP_152814250.1">
    <property type="nucleotide sequence ID" value="NZ_VJXX01000002.1"/>
</dbReference>
<dbReference type="AlphaFoldDB" id="A0A7X1NPR2"/>
<dbReference type="SUPFAM" id="SSF52540">
    <property type="entry name" value="P-loop containing nucleoside triphosphate hydrolases"/>
    <property type="match status" value="1"/>
</dbReference>